<reference evidence="1" key="1">
    <citation type="journal article" date="2021" name="Genome Biol. Evol.">
        <title>A High-Quality Reference Genome for a Parasitic Bivalve with Doubly Uniparental Inheritance (Bivalvia: Unionida).</title>
        <authorList>
            <person name="Smith C.H."/>
        </authorList>
    </citation>
    <scope>NUCLEOTIDE SEQUENCE</scope>
    <source>
        <strain evidence="1">CHS0354</strain>
    </source>
</reference>
<dbReference type="AlphaFoldDB" id="A0AAE0RWE0"/>
<sequence length="194" mass="22202">MAIETYLSFYLQKDGHRNLPEILPTKGWSFKSISAFAYKGMVIKTYLSICLKEMVIETYLSFCLQRDGHLNLPQLLPTKGWSSKPTSAFAYKGMEWPSKPTSAFAYKGMVIETYLRFCLQRDGHLNLPQLLPTKGWSSKPTSAFAYKGMVIETYLSFCLKRMAIETYLSFCLQRNGHRNLPELLPTKGWSSKPT</sequence>
<reference evidence="1" key="3">
    <citation type="submission" date="2023-05" db="EMBL/GenBank/DDBJ databases">
        <authorList>
            <person name="Smith C.H."/>
        </authorList>
    </citation>
    <scope>NUCLEOTIDE SEQUENCE</scope>
    <source>
        <strain evidence="1">CHS0354</strain>
        <tissue evidence="1">Mantle</tissue>
    </source>
</reference>
<accession>A0AAE0RWE0</accession>
<keyword evidence="2" id="KW-1185">Reference proteome</keyword>
<comment type="caution">
    <text evidence="1">The sequence shown here is derived from an EMBL/GenBank/DDBJ whole genome shotgun (WGS) entry which is preliminary data.</text>
</comment>
<dbReference type="Proteomes" id="UP001195483">
    <property type="component" value="Unassembled WGS sequence"/>
</dbReference>
<name>A0AAE0RWE0_9BIVA</name>
<organism evidence="1 2">
    <name type="scientific">Potamilus streckersoni</name>
    <dbReference type="NCBI Taxonomy" id="2493646"/>
    <lineage>
        <taxon>Eukaryota</taxon>
        <taxon>Metazoa</taxon>
        <taxon>Spiralia</taxon>
        <taxon>Lophotrochozoa</taxon>
        <taxon>Mollusca</taxon>
        <taxon>Bivalvia</taxon>
        <taxon>Autobranchia</taxon>
        <taxon>Heteroconchia</taxon>
        <taxon>Palaeoheterodonta</taxon>
        <taxon>Unionida</taxon>
        <taxon>Unionoidea</taxon>
        <taxon>Unionidae</taxon>
        <taxon>Ambleminae</taxon>
        <taxon>Lampsilini</taxon>
        <taxon>Potamilus</taxon>
    </lineage>
</organism>
<proteinExistence type="predicted"/>
<dbReference type="EMBL" id="JAEAOA010000548">
    <property type="protein sequence ID" value="KAK3580902.1"/>
    <property type="molecule type" value="Genomic_DNA"/>
</dbReference>
<reference evidence="1" key="2">
    <citation type="journal article" date="2021" name="Genome Biol. Evol.">
        <title>Developing a high-quality reference genome for a parasitic bivalve with doubly uniparental inheritance (Bivalvia: Unionida).</title>
        <authorList>
            <person name="Smith C.H."/>
        </authorList>
    </citation>
    <scope>NUCLEOTIDE SEQUENCE</scope>
    <source>
        <strain evidence="1">CHS0354</strain>
        <tissue evidence="1">Mantle</tissue>
    </source>
</reference>
<protein>
    <submittedName>
        <fullName evidence="1">Uncharacterized protein</fullName>
    </submittedName>
</protein>
<gene>
    <name evidence="1" type="ORF">CHS0354_008189</name>
</gene>
<evidence type="ECO:0000313" key="2">
    <source>
        <dbReference type="Proteomes" id="UP001195483"/>
    </source>
</evidence>
<evidence type="ECO:0000313" key="1">
    <source>
        <dbReference type="EMBL" id="KAK3580902.1"/>
    </source>
</evidence>